<keyword evidence="4" id="KW-1185">Reference proteome</keyword>
<dbReference type="PANTHER" id="PTHR33164">
    <property type="entry name" value="TRANSCRIPTIONAL REGULATOR, MARR FAMILY"/>
    <property type="match status" value="1"/>
</dbReference>
<sequence length="155" mass="16601">MNSLDGDLPELFLRVAKQIRRNQATRLAPLGLTPGQARALRVVGRDGELRMTALAARLDIVPRSATTVVDALESAGLVSRDTDPDNRRATLVRPTEAGRAALTSMTDARRAAAAELFTALSPAQRETLRELLATLLLPDPDSAPDAPAPTERAEN</sequence>
<dbReference type="SMART" id="SM00347">
    <property type="entry name" value="HTH_MARR"/>
    <property type="match status" value="1"/>
</dbReference>
<dbReference type="PANTHER" id="PTHR33164:SF103">
    <property type="entry name" value="REGULATORY PROTEIN MARR"/>
    <property type="match status" value="1"/>
</dbReference>
<feature type="region of interest" description="Disordered" evidence="1">
    <location>
        <begin position="135"/>
        <end position="155"/>
    </location>
</feature>
<dbReference type="InterPro" id="IPR036388">
    <property type="entry name" value="WH-like_DNA-bd_sf"/>
</dbReference>
<dbReference type="PRINTS" id="PR00598">
    <property type="entry name" value="HTHMARR"/>
</dbReference>
<name>A0ABP9K7Q8_9NOCA</name>
<dbReference type="RefSeq" id="WP_345495614.1">
    <property type="nucleotide sequence ID" value="NZ_BAABJM010000002.1"/>
</dbReference>
<proteinExistence type="predicted"/>
<dbReference type="InterPro" id="IPR000835">
    <property type="entry name" value="HTH_MarR-typ"/>
</dbReference>
<reference evidence="4" key="1">
    <citation type="journal article" date="2019" name="Int. J. Syst. Evol. Microbiol.">
        <title>The Global Catalogue of Microorganisms (GCM) 10K type strain sequencing project: providing services to taxonomists for standard genome sequencing and annotation.</title>
        <authorList>
            <consortium name="The Broad Institute Genomics Platform"/>
            <consortium name="The Broad Institute Genome Sequencing Center for Infectious Disease"/>
            <person name="Wu L."/>
            <person name="Ma J."/>
        </authorList>
    </citation>
    <scope>NUCLEOTIDE SEQUENCE [LARGE SCALE GENOMIC DNA]</scope>
    <source>
        <strain evidence="4">JCM 18298</strain>
    </source>
</reference>
<protein>
    <recommendedName>
        <fullName evidence="2">HTH marR-type domain-containing protein</fullName>
    </recommendedName>
</protein>
<comment type="caution">
    <text evidence="3">The sequence shown here is derived from an EMBL/GenBank/DDBJ whole genome shotgun (WGS) entry which is preliminary data.</text>
</comment>
<evidence type="ECO:0000259" key="2">
    <source>
        <dbReference type="PROSITE" id="PS50995"/>
    </source>
</evidence>
<evidence type="ECO:0000313" key="4">
    <source>
        <dbReference type="Proteomes" id="UP001500603"/>
    </source>
</evidence>
<feature type="domain" description="HTH marR-type" evidence="2">
    <location>
        <begin position="5"/>
        <end position="137"/>
    </location>
</feature>
<dbReference type="Proteomes" id="UP001500603">
    <property type="component" value="Unassembled WGS sequence"/>
</dbReference>
<dbReference type="InterPro" id="IPR036390">
    <property type="entry name" value="WH_DNA-bd_sf"/>
</dbReference>
<dbReference type="Gene3D" id="1.10.10.10">
    <property type="entry name" value="Winged helix-like DNA-binding domain superfamily/Winged helix DNA-binding domain"/>
    <property type="match status" value="1"/>
</dbReference>
<dbReference type="SUPFAM" id="SSF46785">
    <property type="entry name" value="Winged helix' DNA-binding domain"/>
    <property type="match status" value="1"/>
</dbReference>
<dbReference type="EMBL" id="BAABJM010000002">
    <property type="protein sequence ID" value="GAA5053135.1"/>
    <property type="molecule type" value="Genomic_DNA"/>
</dbReference>
<accession>A0ABP9K7Q8</accession>
<dbReference type="InterPro" id="IPR039422">
    <property type="entry name" value="MarR/SlyA-like"/>
</dbReference>
<dbReference type="PROSITE" id="PS50995">
    <property type="entry name" value="HTH_MARR_2"/>
    <property type="match status" value="1"/>
</dbReference>
<evidence type="ECO:0000313" key="3">
    <source>
        <dbReference type="EMBL" id="GAA5053135.1"/>
    </source>
</evidence>
<organism evidence="3 4">
    <name type="scientific">Nocardia callitridis</name>
    <dbReference type="NCBI Taxonomy" id="648753"/>
    <lineage>
        <taxon>Bacteria</taxon>
        <taxon>Bacillati</taxon>
        <taxon>Actinomycetota</taxon>
        <taxon>Actinomycetes</taxon>
        <taxon>Mycobacteriales</taxon>
        <taxon>Nocardiaceae</taxon>
        <taxon>Nocardia</taxon>
    </lineage>
</organism>
<gene>
    <name evidence="3" type="ORF">GCM10023318_26650</name>
</gene>
<evidence type="ECO:0000256" key="1">
    <source>
        <dbReference type="SAM" id="MobiDB-lite"/>
    </source>
</evidence>
<dbReference type="Pfam" id="PF01047">
    <property type="entry name" value="MarR"/>
    <property type="match status" value="1"/>
</dbReference>